<name>X1KUV6_9ZZZZ</name>
<dbReference type="EMBL" id="BARU01049511">
    <property type="protein sequence ID" value="GAH93944.1"/>
    <property type="molecule type" value="Genomic_DNA"/>
</dbReference>
<dbReference type="AlphaFoldDB" id="X1KUV6"/>
<dbReference type="SUPFAM" id="SSF53756">
    <property type="entry name" value="UDP-Glycosyltransferase/glycogen phosphorylase"/>
    <property type="match status" value="1"/>
</dbReference>
<feature type="non-terminal residue" evidence="2">
    <location>
        <position position="43"/>
    </location>
</feature>
<dbReference type="InterPro" id="IPR001296">
    <property type="entry name" value="Glyco_trans_1"/>
</dbReference>
<evidence type="ECO:0000259" key="1">
    <source>
        <dbReference type="Pfam" id="PF00534"/>
    </source>
</evidence>
<dbReference type="GO" id="GO:0016757">
    <property type="term" value="F:glycosyltransferase activity"/>
    <property type="evidence" value="ECO:0007669"/>
    <property type="project" value="InterPro"/>
</dbReference>
<comment type="caution">
    <text evidence="2">The sequence shown here is derived from an EMBL/GenBank/DDBJ whole genome shotgun (WGS) entry which is preliminary data.</text>
</comment>
<feature type="non-terminal residue" evidence="2">
    <location>
        <position position="1"/>
    </location>
</feature>
<organism evidence="2">
    <name type="scientific">marine sediment metagenome</name>
    <dbReference type="NCBI Taxonomy" id="412755"/>
    <lineage>
        <taxon>unclassified sequences</taxon>
        <taxon>metagenomes</taxon>
        <taxon>ecological metagenomes</taxon>
    </lineage>
</organism>
<accession>X1KUV6</accession>
<evidence type="ECO:0000313" key="2">
    <source>
        <dbReference type="EMBL" id="GAH93944.1"/>
    </source>
</evidence>
<reference evidence="2" key="1">
    <citation type="journal article" date="2014" name="Front. Microbiol.">
        <title>High frequency of phylogenetically diverse reductive dehalogenase-homologous genes in deep subseafloor sedimentary metagenomes.</title>
        <authorList>
            <person name="Kawai M."/>
            <person name="Futagami T."/>
            <person name="Toyoda A."/>
            <person name="Takaki Y."/>
            <person name="Nishi S."/>
            <person name="Hori S."/>
            <person name="Arai W."/>
            <person name="Tsubouchi T."/>
            <person name="Morono Y."/>
            <person name="Uchiyama I."/>
            <person name="Ito T."/>
            <person name="Fujiyama A."/>
            <person name="Inagaki F."/>
            <person name="Takami H."/>
        </authorList>
    </citation>
    <scope>NUCLEOTIDE SEQUENCE</scope>
    <source>
        <strain evidence="2">Expedition CK06-06</strain>
    </source>
</reference>
<sequence length="43" mass="4642">ISTNCGSAPELIKNGKTGILTDKNNLTQLKDALLKILTDDELE</sequence>
<proteinExistence type="predicted"/>
<gene>
    <name evidence="2" type="ORF">S03H2_72835</name>
</gene>
<dbReference type="Gene3D" id="3.40.50.2000">
    <property type="entry name" value="Glycogen Phosphorylase B"/>
    <property type="match status" value="1"/>
</dbReference>
<feature type="domain" description="Glycosyl transferase family 1" evidence="1">
    <location>
        <begin position="1"/>
        <end position="42"/>
    </location>
</feature>
<protein>
    <recommendedName>
        <fullName evidence="1">Glycosyl transferase family 1 domain-containing protein</fullName>
    </recommendedName>
</protein>
<dbReference type="Pfam" id="PF00534">
    <property type="entry name" value="Glycos_transf_1"/>
    <property type="match status" value="1"/>
</dbReference>